<dbReference type="RefSeq" id="WP_248649026.1">
    <property type="nucleotide sequence ID" value="NZ_CP096659.1"/>
</dbReference>
<organism evidence="1 2">
    <name type="scientific">Halorussus limi</name>
    <dbReference type="NCBI Taxonomy" id="2938695"/>
    <lineage>
        <taxon>Archaea</taxon>
        <taxon>Methanobacteriati</taxon>
        <taxon>Methanobacteriota</taxon>
        <taxon>Stenosarchaea group</taxon>
        <taxon>Halobacteria</taxon>
        <taxon>Halobacteriales</taxon>
        <taxon>Haladaptataceae</taxon>
        <taxon>Halorussus</taxon>
    </lineage>
</organism>
<dbReference type="Proteomes" id="UP000830729">
    <property type="component" value="Chromosome"/>
</dbReference>
<accession>A0A8U0HQ19</accession>
<dbReference type="EMBL" id="CP096659">
    <property type="protein sequence ID" value="UPV72967.1"/>
    <property type="molecule type" value="Genomic_DNA"/>
</dbReference>
<proteinExistence type="predicted"/>
<dbReference type="KEGG" id="halx:M0R89_10445"/>
<evidence type="ECO:0000313" key="1">
    <source>
        <dbReference type="EMBL" id="UPV72967.1"/>
    </source>
</evidence>
<keyword evidence="2" id="KW-1185">Reference proteome</keyword>
<evidence type="ECO:0000313" key="2">
    <source>
        <dbReference type="Proteomes" id="UP000830729"/>
    </source>
</evidence>
<dbReference type="AlphaFoldDB" id="A0A8U0HQ19"/>
<sequence length="69" mass="7357">MTGWDDENHTCPECDGHLRDGPGEKYVCGDCDEEIPAKIAENADLLRDLAATDLPCAELAALLVGGGER</sequence>
<reference evidence="1 2" key="1">
    <citation type="submission" date="2022-04" db="EMBL/GenBank/DDBJ databases">
        <title>Diverse halophilic archaea isolated from saline environments.</title>
        <authorList>
            <person name="Cui H.-L."/>
        </authorList>
    </citation>
    <scope>NUCLEOTIDE SEQUENCE [LARGE SCALE GENOMIC DNA]</scope>
    <source>
        <strain evidence="1 2">XZYJT49</strain>
    </source>
</reference>
<gene>
    <name evidence="1" type="ORF">M0R89_10445</name>
</gene>
<protein>
    <submittedName>
        <fullName evidence="1">Uncharacterized protein</fullName>
    </submittedName>
</protein>
<dbReference type="GeneID" id="72185622"/>
<name>A0A8U0HQ19_9EURY</name>